<keyword evidence="3" id="KW-1185">Reference proteome</keyword>
<evidence type="ECO:0000313" key="2">
    <source>
        <dbReference type="EMBL" id="TFK50857.1"/>
    </source>
</evidence>
<sequence length="529" mass="58011">MSHTLSQLIARLGGTTIAENDLDWASDIPAGNELIGWLVAQGEGKAAHNDQDLELTGDNALGLRFSSLALETEEIETIRKIKQLKLTVPDSTDEGPSSKYLAPSRLKLKRSSMEVEADMLQDGAKVLRRRLQAMKLACQNAKETIASLNQELKETDASLRHRRERLSELSIEADTVVSTSHNAAQLLIRDLLGKGDSRLIVDTQSVGSCVETLASLRDQIIRTQEDQARRIEVFQESLPTAREIEKEFSRLQSAAMKSETLIDVALTEELDAICGTLGSDGAREVLHTLLEEDTEAPPTVNESVGDIRAQLERAWLCDQVAALRAQGEMLDSTIANFEERLIPPMKELHQSLSTSDSRTREAEALISVLIEELEEIADDVQEVKNSSSASLSNESVGADNALLESQLKELLTRLNKQGSVDDLPLVLLDKNDIMSHLRAVMNKLDKGFMKEAEWTNSLPERLNEVAHGHDALLSAVYHNSAVNTSPPFGVSSRISGLAQEAEKTVAGLRGDISNLTKVGSFVNEVLVDR</sequence>
<evidence type="ECO:0000313" key="3">
    <source>
        <dbReference type="Proteomes" id="UP000305948"/>
    </source>
</evidence>
<organism evidence="2 3">
    <name type="scientific">Heliocybe sulcata</name>
    <dbReference type="NCBI Taxonomy" id="5364"/>
    <lineage>
        <taxon>Eukaryota</taxon>
        <taxon>Fungi</taxon>
        <taxon>Dikarya</taxon>
        <taxon>Basidiomycota</taxon>
        <taxon>Agaricomycotina</taxon>
        <taxon>Agaricomycetes</taxon>
        <taxon>Gloeophyllales</taxon>
        <taxon>Gloeophyllaceae</taxon>
        <taxon>Heliocybe</taxon>
    </lineage>
</organism>
<proteinExistence type="predicted"/>
<reference evidence="2 3" key="1">
    <citation type="journal article" date="2019" name="Nat. Ecol. Evol.">
        <title>Megaphylogeny resolves global patterns of mushroom evolution.</title>
        <authorList>
            <person name="Varga T."/>
            <person name="Krizsan K."/>
            <person name="Foldi C."/>
            <person name="Dima B."/>
            <person name="Sanchez-Garcia M."/>
            <person name="Sanchez-Ramirez S."/>
            <person name="Szollosi G.J."/>
            <person name="Szarkandi J.G."/>
            <person name="Papp V."/>
            <person name="Albert L."/>
            <person name="Andreopoulos W."/>
            <person name="Angelini C."/>
            <person name="Antonin V."/>
            <person name="Barry K.W."/>
            <person name="Bougher N.L."/>
            <person name="Buchanan P."/>
            <person name="Buyck B."/>
            <person name="Bense V."/>
            <person name="Catcheside P."/>
            <person name="Chovatia M."/>
            <person name="Cooper J."/>
            <person name="Damon W."/>
            <person name="Desjardin D."/>
            <person name="Finy P."/>
            <person name="Geml J."/>
            <person name="Haridas S."/>
            <person name="Hughes K."/>
            <person name="Justo A."/>
            <person name="Karasinski D."/>
            <person name="Kautmanova I."/>
            <person name="Kiss B."/>
            <person name="Kocsube S."/>
            <person name="Kotiranta H."/>
            <person name="LaButti K.M."/>
            <person name="Lechner B.E."/>
            <person name="Liimatainen K."/>
            <person name="Lipzen A."/>
            <person name="Lukacs Z."/>
            <person name="Mihaltcheva S."/>
            <person name="Morgado L.N."/>
            <person name="Niskanen T."/>
            <person name="Noordeloos M.E."/>
            <person name="Ohm R.A."/>
            <person name="Ortiz-Santana B."/>
            <person name="Ovrebo C."/>
            <person name="Racz N."/>
            <person name="Riley R."/>
            <person name="Savchenko A."/>
            <person name="Shiryaev A."/>
            <person name="Soop K."/>
            <person name="Spirin V."/>
            <person name="Szebenyi C."/>
            <person name="Tomsovsky M."/>
            <person name="Tulloss R.E."/>
            <person name="Uehling J."/>
            <person name="Grigoriev I.V."/>
            <person name="Vagvolgyi C."/>
            <person name="Papp T."/>
            <person name="Martin F.M."/>
            <person name="Miettinen O."/>
            <person name="Hibbett D.S."/>
            <person name="Nagy L.G."/>
        </authorList>
    </citation>
    <scope>NUCLEOTIDE SEQUENCE [LARGE SCALE GENOMIC DNA]</scope>
    <source>
        <strain evidence="2 3">OMC1185</strain>
    </source>
</reference>
<dbReference type="AlphaFoldDB" id="A0A5C3N0P6"/>
<dbReference type="Proteomes" id="UP000305948">
    <property type="component" value="Unassembled WGS sequence"/>
</dbReference>
<gene>
    <name evidence="2" type="ORF">OE88DRAFT_1659966</name>
</gene>
<name>A0A5C3N0P6_9AGAM</name>
<protein>
    <submittedName>
        <fullName evidence="2">Uncharacterized protein</fullName>
    </submittedName>
</protein>
<evidence type="ECO:0000256" key="1">
    <source>
        <dbReference type="SAM" id="Coils"/>
    </source>
</evidence>
<feature type="coiled-coil region" evidence="1">
    <location>
        <begin position="124"/>
        <end position="158"/>
    </location>
</feature>
<dbReference type="EMBL" id="ML213512">
    <property type="protein sequence ID" value="TFK50857.1"/>
    <property type="molecule type" value="Genomic_DNA"/>
</dbReference>
<dbReference type="OrthoDB" id="2754287at2759"/>
<keyword evidence="1" id="KW-0175">Coiled coil</keyword>
<accession>A0A5C3N0P6</accession>